<keyword evidence="4" id="KW-0032">Aminotransferase</keyword>
<dbReference type="PROSITE" id="PS00600">
    <property type="entry name" value="AA_TRANSFER_CLASS_3"/>
    <property type="match status" value="1"/>
</dbReference>
<dbReference type="RefSeq" id="WP_163820225.1">
    <property type="nucleotide sequence ID" value="NZ_JAAGOB010000011.1"/>
</dbReference>
<evidence type="ECO:0000256" key="2">
    <source>
        <dbReference type="ARBA" id="ARBA00022898"/>
    </source>
</evidence>
<dbReference type="GO" id="GO:0030170">
    <property type="term" value="F:pyridoxal phosphate binding"/>
    <property type="evidence" value="ECO:0007669"/>
    <property type="project" value="InterPro"/>
</dbReference>
<evidence type="ECO:0000256" key="3">
    <source>
        <dbReference type="RuleBase" id="RU003560"/>
    </source>
</evidence>
<dbReference type="EMBL" id="JAAGOB010000011">
    <property type="protein sequence ID" value="NED97446.1"/>
    <property type="molecule type" value="Genomic_DNA"/>
</dbReference>
<comment type="similarity">
    <text evidence="3">Belongs to the class-III pyridoxal-phosphate-dependent aminotransferase family.</text>
</comment>
<dbReference type="InterPro" id="IPR049704">
    <property type="entry name" value="Aminotrans_3_PPA_site"/>
</dbReference>
<dbReference type="GO" id="GO:0008483">
    <property type="term" value="F:transaminase activity"/>
    <property type="evidence" value="ECO:0007669"/>
    <property type="project" value="UniProtKB-KW"/>
</dbReference>
<dbReference type="Proteomes" id="UP000469185">
    <property type="component" value="Unassembled WGS sequence"/>
</dbReference>
<dbReference type="InterPro" id="IPR015422">
    <property type="entry name" value="PyrdxlP-dep_Trfase_small"/>
</dbReference>
<evidence type="ECO:0000313" key="5">
    <source>
        <dbReference type="Proteomes" id="UP000469185"/>
    </source>
</evidence>
<organism evidence="4 5">
    <name type="scientific">Phytoactinopolyspora alkaliphila</name>
    <dbReference type="NCBI Taxonomy" id="1783498"/>
    <lineage>
        <taxon>Bacteria</taxon>
        <taxon>Bacillati</taxon>
        <taxon>Actinomycetota</taxon>
        <taxon>Actinomycetes</taxon>
        <taxon>Jiangellales</taxon>
        <taxon>Jiangellaceae</taxon>
        <taxon>Phytoactinopolyspora</taxon>
    </lineage>
</organism>
<keyword evidence="2 3" id="KW-0663">Pyridoxal phosphate</keyword>
<dbReference type="CDD" id="cd00610">
    <property type="entry name" value="OAT_like"/>
    <property type="match status" value="1"/>
</dbReference>
<proteinExistence type="inferred from homology"/>
<dbReference type="InterPro" id="IPR005814">
    <property type="entry name" value="Aminotrans_3"/>
</dbReference>
<protein>
    <submittedName>
        <fullName evidence="4">Aminotransferase class III-fold pyridoxal phosphate-dependent enzyme</fullName>
    </submittedName>
</protein>
<reference evidence="4 5" key="1">
    <citation type="submission" date="2020-02" db="EMBL/GenBank/DDBJ databases">
        <authorList>
            <person name="Li X.-J."/>
            <person name="Feng X.-M."/>
        </authorList>
    </citation>
    <scope>NUCLEOTIDE SEQUENCE [LARGE SCALE GENOMIC DNA]</scope>
    <source>
        <strain evidence="4 5">CGMCC 4.7225</strain>
    </source>
</reference>
<comment type="caution">
    <text evidence="4">The sequence shown here is derived from an EMBL/GenBank/DDBJ whole genome shotgun (WGS) entry which is preliminary data.</text>
</comment>
<sequence>MSVPREARPTAVSATNLTFDRSRSHHQEAERYLARGVSSAARWRRMPVAIRAASGAHLEDLDGNRLIDCVLGLGPILLGHNDPRITEAVIAQLRRGVSIAAEHEGEGRLAQMLVDHIPFVEKVTFASTGSEAVAAAVRIARATTARTKILKFDGHYHGWLDPVFVNVPGAMAPVSHPAFGARHAVAGLAASDDVVVVPWNDTDAITEAFSRHAAELAAVIMEPLALNFGVIPPDPGFLETVRRLCDRSGALLLFDEVLSGFRLAHGGAAEILGVEPDLVVYAKALGAGQPIAAVGGTAAAMASIVHGPVKPAGTYSGNPVSVAAGIAMLEVLEERSSGLYRQLEAVGDVVAQGLREVAARRGIPLVVQRAGSVLQLLWSPREPVRCYADAFLSDAEMVARLCEGMLHHGVLAAPRGLLLLSAAHGQAEAEAVIAAFDASCHRLLAAGQGSVA</sequence>
<gene>
    <name evidence="4" type="ORF">G1H11_19290</name>
</gene>
<evidence type="ECO:0000256" key="1">
    <source>
        <dbReference type="ARBA" id="ARBA00001933"/>
    </source>
</evidence>
<dbReference type="PANTHER" id="PTHR43713">
    <property type="entry name" value="GLUTAMATE-1-SEMIALDEHYDE 2,1-AMINOMUTASE"/>
    <property type="match status" value="1"/>
</dbReference>
<dbReference type="SUPFAM" id="SSF53383">
    <property type="entry name" value="PLP-dependent transferases"/>
    <property type="match status" value="1"/>
</dbReference>
<keyword evidence="4" id="KW-0808">Transferase</keyword>
<dbReference type="Pfam" id="PF00202">
    <property type="entry name" value="Aminotran_3"/>
    <property type="match status" value="1"/>
</dbReference>
<dbReference type="PANTHER" id="PTHR43713:SF1">
    <property type="entry name" value="GLUTAMATE-1-SEMIALDEHYDE 2,1-AMINOMUTASE 2"/>
    <property type="match status" value="1"/>
</dbReference>
<dbReference type="Gene3D" id="3.90.1150.10">
    <property type="entry name" value="Aspartate Aminotransferase, domain 1"/>
    <property type="match status" value="1"/>
</dbReference>
<comment type="cofactor">
    <cofactor evidence="1">
        <name>pyridoxal 5'-phosphate</name>
        <dbReference type="ChEBI" id="CHEBI:597326"/>
    </cofactor>
</comment>
<accession>A0A6N9YQW7</accession>
<dbReference type="InterPro" id="IPR015421">
    <property type="entry name" value="PyrdxlP-dep_Trfase_major"/>
</dbReference>
<dbReference type="InterPro" id="IPR015424">
    <property type="entry name" value="PyrdxlP-dep_Trfase"/>
</dbReference>
<evidence type="ECO:0000313" key="4">
    <source>
        <dbReference type="EMBL" id="NED97446.1"/>
    </source>
</evidence>
<keyword evidence="5" id="KW-1185">Reference proteome</keyword>
<dbReference type="Gene3D" id="3.40.640.10">
    <property type="entry name" value="Type I PLP-dependent aspartate aminotransferase-like (Major domain)"/>
    <property type="match status" value="1"/>
</dbReference>
<dbReference type="AlphaFoldDB" id="A0A6N9YQW7"/>
<name>A0A6N9YQW7_9ACTN</name>